<dbReference type="RefSeq" id="WP_090728348.1">
    <property type="nucleotide sequence ID" value="NZ_FOOU01000007.1"/>
</dbReference>
<feature type="domain" description="Chlorhexidine efflux transporter" evidence="2">
    <location>
        <begin position="25"/>
        <end position="84"/>
    </location>
</feature>
<evidence type="ECO:0000259" key="2">
    <source>
        <dbReference type="Pfam" id="PF05232"/>
    </source>
</evidence>
<dbReference type="EMBL" id="FOOU01000007">
    <property type="protein sequence ID" value="SFG48638.1"/>
    <property type="molecule type" value="Genomic_DNA"/>
</dbReference>
<dbReference type="Proteomes" id="UP000198623">
    <property type="component" value="Unassembled WGS sequence"/>
</dbReference>
<feature type="transmembrane region" description="Helical" evidence="1">
    <location>
        <begin position="32"/>
        <end position="53"/>
    </location>
</feature>
<keyword evidence="1" id="KW-0812">Transmembrane</keyword>
<keyword evidence="4" id="KW-1185">Reference proteome</keyword>
<evidence type="ECO:0000313" key="4">
    <source>
        <dbReference type="Proteomes" id="UP000198623"/>
    </source>
</evidence>
<feature type="domain" description="Chlorhexidine efflux transporter" evidence="2">
    <location>
        <begin position="95"/>
        <end position="157"/>
    </location>
</feature>
<dbReference type="OrthoDB" id="1631120at2"/>
<dbReference type="NCBIfam" id="NF033664">
    <property type="entry name" value="PACE_transport"/>
    <property type="match status" value="1"/>
</dbReference>
<keyword evidence="1" id="KW-1133">Transmembrane helix</keyword>
<dbReference type="STRING" id="1045558.SAMN05216175_107144"/>
<keyword evidence="1" id="KW-0472">Membrane</keyword>
<evidence type="ECO:0000313" key="3">
    <source>
        <dbReference type="EMBL" id="SFG48638.1"/>
    </source>
</evidence>
<dbReference type="Pfam" id="PF05232">
    <property type="entry name" value="BTP"/>
    <property type="match status" value="2"/>
</dbReference>
<dbReference type="InterPro" id="IPR007896">
    <property type="entry name" value="BTP_bacteria"/>
</dbReference>
<organism evidence="3 4">
    <name type="scientific">Neptunomonas qingdaonensis</name>
    <dbReference type="NCBI Taxonomy" id="1045558"/>
    <lineage>
        <taxon>Bacteria</taxon>
        <taxon>Pseudomonadati</taxon>
        <taxon>Pseudomonadota</taxon>
        <taxon>Gammaproteobacteria</taxon>
        <taxon>Oceanospirillales</taxon>
        <taxon>Oceanospirillaceae</taxon>
        <taxon>Neptunomonas</taxon>
    </lineage>
</organism>
<dbReference type="InterPro" id="IPR058208">
    <property type="entry name" value="PACE"/>
</dbReference>
<gene>
    <name evidence="3" type="ORF">SAMN05216175_107144</name>
</gene>
<accession>A0A1I2S745</accession>
<sequence>MAKDMTGNMAAHTTSKMAGNIVIRSGLDRLRYALLFEAILLGCSTAVMAFILQRDLLEMGYLALIISLIAMLTNYCYNYAYDYIDISRGRIPTERTLTHRIYHALGFELLLLLFTLPLIMWWLDMSFINTLLLDIGMMAAVVVYTFLFGLGYDRVFPVKQPAQLIINEA</sequence>
<protein>
    <submittedName>
        <fullName evidence="3">Uncharacterized membrane protein</fullName>
    </submittedName>
</protein>
<feature type="transmembrane region" description="Helical" evidence="1">
    <location>
        <begin position="135"/>
        <end position="152"/>
    </location>
</feature>
<dbReference type="AlphaFoldDB" id="A0A1I2S745"/>
<proteinExistence type="predicted"/>
<reference evidence="4" key="1">
    <citation type="submission" date="2016-10" db="EMBL/GenBank/DDBJ databases">
        <authorList>
            <person name="Varghese N."/>
            <person name="Submissions S."/>
        </authorList>
    </citation>
    <scope>NUCLEOTIDE SEQUENCE [LARGE SCALE GENOMIC DNA]</scope>
    <source>
        <strain evidence="4">CGMCC 1.10971</strain>
    </source>
</reference>
<name>A0A1I2S745_9GAMM</name>
<feature type="transmembrane region" description="Helical" evidence="1">
    <location>
        <begin position="101"/>
        <end position="123"/>
    </location>
</feature>
<evidence type="ECO:0000256" key="1">
    <source>
        <dbReference type="SAM" id="Phobius"/>
    </source>
</evidence>
<feature type="transmembrane region" description="Helical" evidence="1">
    <location>
        <begin position="59"/>
        <end position="80"/>
    </location>
</feature>